<name>A0ABY9GLC6_9PSED</name>
<reference evidence="1 2" key="1">
    <citation type="submission" date="2023-02" db="EMBL/GenBank/DDBJ databases">
        <title>Evolution of Hrp T3SS in non-pathogenic Pseudomonas fluorescens.</title>
        <authorList>
            <person name="Liao K."/>
            <person name="Wei H."/>
            <person name="Gu Y."/>
        </authorList>
    </citation>
    <scope>NUCLEOTIDE SEQUENCE [LARGE SCALE GENOMIC DNA]</scope>
    <source>
        <strain evidence="1 2">FP607</strain>
    </source>
</reference>
<dbReference type="EMBL" id="CP117430">
    <property type="protein sequence ID" value="WLI16575.1"/>
    <property type="molecule type" value="Genomic_DNA"/>
</dbReference>
<evidence type="ECO:0000313" key="2">
    <source>
        <dbReference type="Proteomes" id="UP001230768"/>
    </source>
</evidence>
<dbReference type="RefSeq" id="WP_305422244.1">
    <property type="nucleotide sequence ID" value="NZ_CP117430.1"/>
</dbReference>
<accession>A0ABY9GLC6</accession>
<protein>
    <submittedName>
        <fullName evidence="1">Uncharacterized protein</fullName>
    </submittedName>
</protein>
<proteinExistence type="predicted"/>
<dbReference type="Proteomes" id="UP001230768">
    <property type="component" value="Chromosome"/>
</dbReference>
<organism evidence="1 2">
    <name type="scientific">Pseudomonas wuhanensis</name>
    <dbReference type="NCBI Taxonomy" id="2954098"/>
    <lineage>
        <taxon>Bacteria</taxon>
        <taxon>Pseudomonadati</taxon>
        <taxon>Pseudomonadota</taxon>
        <taxon>Gammaproteobacteria</taxon>
        <taxon>Pseudomonadales</taxon>
        <taxon>Pseudomonadaceae</taxon>
        <taxon>Pseudomonas</taxon>
    </lineage>
</organism>
<gene>
    <name evidence="1" type="ORF">PSH88_20090</name>
</gene>
<keyword evidence="2" id="KW-1185">Reference proteome</keyword>
<sequence>MIIAHVAADCPQTAVRDLERLADTSRHLRQILTVDGTFAPHFKLLKSLVSTFNGILSKERLSPLAISSTLPMMPPKQRHQVVERIQNELITDMVPVPGGTPPRTLKLAMLQSIGHQLTLFTPADRMTLVDEVCRLPNFAESGFAIGAMGTQSSQLELAEHDKLLAAAFALADRSKPPAILGLITGLAALNSDQRLMLLGAALAADPEHLKTLYLCSLGRKAGDLDKTLHPLLLNAGLGLSANHRAYFVRDCAHGLASFTPNQQQRLIDAACQFEEGAHGTTALSGFGASLKDISLDQRAQLIDATLKLDQHATIGVAIQGMCAGMASLDSTQQDALVSAACRMGANENKATTLRSLGSTVGTLEHSQHQRIINAVFALPTAKLQASALTGLCAQLKALNVEQRASLVNRVLNLEDQLTKALLLVSMVPSIAFLPFETHRRLVDAVKAITDEPIKRWVMGELTHAIMSFEPELQQELIDIIFAQPANEVQASNIAELARALKPKAF</sequence>
<evidence type="ECO:0000313" key="1">
    <source>
        <dbReference type="EMBL" id="WLI16575.1"/>
    </source>
</evidence>